<evidence type="ECO:0000256" key="4">
    <source>
        <dbReference type="ARBA" id="ARBA00022692"/>
    </source>
</evidence>
<evidence type="ECO:0000313" key="11">
    <source>
        <dbReference type="EMBL" id="KAA0259317.1"/>
    </source>
</evidence>
<dbReference type="InterPro" id="IPR003811">
    <property type="entry name" value="G3P_acylTferase_PlsY"/>
</dbReference>
<keyword evidence="9 10" id="KW-1208">Phospholipid metabolism</keyword>
<dbReference type="PANTHER" id="PTHR30309:SF0">
    <property type="entry name" value="GLYCEROL-3-PHOSPHATE ACYLTRANSFERASE-RELATED"/>
    <property type="match status" value="1"/>
</dbReference>
<dbReference type="UniPathway" id="UPA00085"/>
<keyword evidence="1 10" id="KW-1003">Cell membrane</keyword>
<evidence type="ECO:0000256" key="1">
    <source>
        <dbReference type="ARBA" id="ARBA00022475"/>
    </source>
</evidence>
<keyword evidence="8 10" id="KW-0594">Phospholipid biosynthesis</keyword>
<keyword evidence="12" id="KW-1185">Reference proteome</keyword>
<accession>A0A5A8F5I2</accession>
<dbReference type="Pfam" id="PF02660">
    <property type="entry name" value="G3P_acyltransf"/>
    <property type="match status" value="1"/>
</dbReference>
<keyword evidence="11" id="KW-0012">Acyltransferase</keyword>
<name>A0A5A8F5I2_9BACT</name>
<evidence type="ECO:0000256" key="5">
    <source>
        <dbReference type="ARBA" id="ARBA00022989"/>
    </source>
</evidence>
<feature type="transmembrane region" description="Helical" evidence="10">
    <location>
        <begin position="78"/>
        <end position="97"/>
    </location>
</feature>
<feature type="transmembrane region" description="Helical" evidence="10">
    <location>
        <begin position="109"/>
        <end position="129"/>
    </location>
</feature>
<dbReference type="Proteomes" id="UP000322876">
    <property type="component" value="Unassembled WGS sequence"/>
</dbReference>
<feature type="transmembrane region" description="Helical" evidence="10">
    <location>
        <begin position="159"/>
        <end position="174"/>
    </location>
</feature>
<organism evidence="11 12">
    <name type="scientific">Deferribacter autotrophicus</name>
    <dbReference type="NCBI Taxonomy" id="500465"/>
    <lineage>
        <taxon>Bacteria</taxon>
        <taxon>Pseudomonadati</taxon>
        <taxon>Deferribacterota</taxon>
        <taxon>Deferribacteres</taxon>
        <taxon>Deferribacterales</taxon>
        <taxon>Deferribacteraceae</taxon>
        <taxon>Deferribacter</taxon>
    </lineage>
</organism>
<comment type="subunit">
    <text evidence="10">Probably interacts with PlsX.</text>
</comment>
<reference evidence="11 12" key="1">
    <citation type="submission" date="2019-06" db="EMBL/GenBank/DDBJ databases">
        <title>Genomic insights into carbon and energy metabolism of Deferribacter autotrophicus revealed new metabolic traits in the phylum Deferribacteres.</title>
        <authorList>
            <person name="Slobodkin A.I."/>
            <person name="Slobodkina G.B."/>
            <person name="Allioux M."/>
            <person name="Alain K."/>
            <person name="Jebbar M."/>
            <person name="Shadrin V."/>
            <person name="Kublanov I.V."/>
            <person name="Toshchakov S.V."/>
            <person name="Bonch-Osmolovskaya E.A."/>
        </authorList>
    </citation>
    <scope>NUCLEOTIDE SEQUENCE [LARGE SCALE GENOMIC DNA]</scope>
    <source>
        <strain evidence="11 12">SL50</strain>
    </source>
</reference>
<comment type="catalytic activity">
    <reaction evidence="10">
        <text>an acyl phosphate + sn-glycerol 3-phosphate = a 1-acyl-sn-glycero-3-phosphate + phosphate</text>
        <dbReference type="Rhea" id="RHEA:34075"/>
        <dbReference type="ChEBI" id="CHEBI:43474"/>
        <dbReference type="ChEBI" id="CHEBI:57597"/>
        <dbReference type="ChEBI" id="CHEBI:57970"/>
        <dbReference type="ChEBI" id="CHEBI:59918"/>
        <dbReference type="EC" id="2.3.1.275"/>
    </reaction>
</comment>
<gene>
    <name evidence="10 11" type="primary">plsY</name>
    <name evidence="11" type="ORF">FHQ18_00110</name>
</gene>
<dbReference type="GO" id="GO:0005886">
    <property type="term" value="C:plasma membrane"/>
    <property type="evidence" value="ECO:0007669"/>
    <property type="project" value="UniProtKB-SubCell"/>
</dbReference>
<keyword evidence="7 10" id="KW-0472">Membrane</keyword>
<keyword evidence="6 10" id="KW-0443">Lipid metabolism</keyword>
<feature type="transmembrane region" description="Helical" evidence="10">
    <location>
        <begin position="48"/>
        <end position="69"/>
    </location>
</feature>
<feature type="transmembrane region" description="Helical" evidence="10">
    <location>
        <begin position="7"/>
        <end position="28"/>
    </location>
</feature>
<dbReference type="GO" id="GO:0008654">
    <property type="term" value="P:phospholipid biosynthetic process"/>
    <property type="evidence" value="ECO:0007669"/>
    <property type="project" value="UniProtKB-UniRule"/>
</dbReference>
<dbReference type="HAMAP" id="MF_01043">
    <property type="entry name" value="PlsY"/>
    <property type="match status" value="1"/>
</dbReference>
<evidence type="ECO:0000256" key="8">
    <source>
        <dbReference type="ARBA" id="ARBA00023209"/>
    </source>
</evidence>
<comment type="subcellular location">
    <subcellularLocation>
        <location evidence="10">Cell membrane</location>
        <topology evidence="10">Multi-pass membrane protein</topology>
    </subcellularLocation>
</comment>
<proteinExistence type="inferred from homology"/>
<keyword evidence="3 10" id="KW-0808">Transferase</keyword>
<evidence type="ECO:0000313" key="12">
    <source>
        <dbReference type="Proteomes" id="UP000322876"/>
    </source>
</evidence>
<comment type="function">
    <text evidence="10">Catalyzes the transfer of an acyl group from acyl-phosphate (acyl-PO(4)) to glycerol-3-phosphate (G3P) to form lysophosphatidic acid (LPA). This enzyme utilizes acyl-phosphate as fatty acyl donor, but not acyl-CoA or acyl-ACP.</text>
</comment>
<evidence type="ECO:0000256" key="9">
    <source>
        <dbReference type="ARBA" id="ARBA00023264"/>
    </source>
</evidence>
<dbReference type="OrthoDB" id="9777124at2"/>
<comment type="pathway">
    <text evidence="10">Lipid metabolism; phospholipid metabolism.</text>
</comment>
<evidence type="ECO:0000256" key="3">
    <source>
        <dbReference type="ARBA" id="ARBA00022679"/>
    </source>
</evidence>
<dbReference type="EC" id="2.3.1.275" evidence="10"/>
<evidence type="ECO:0000256" key="10">
    <source>
        <dbReference type="HAMAP-Rule" id="MF_01043"/>
    </source>
</evidence>
<protein>
    <recommendedName>
        <fullName evidence="10">Glycerol-3-phosphate acyltransferase</fullName>
    </recommendedName>
    <alternativeName>
        <fullName evidence="10">Acyl-PO4 G3P acyltransferase</fullName>
    </alternativeName>
    <alternativeName>
        <fullName evidence="10">Acyl-phosphate--glycerol-3-phosphate acyltransferase</fullName>
    </alternativeName>
    <alternativeName>
        <fullName evidence="10">G3P acyltransferase</fullName>
        <shortName evidence="10">GPAT</shortName>
        <ecNumber evidence="10">2.3.1.275</ecNumber>
    </alternativeName>
    <alternativeName>
        <fullName evidence="10">Lysophosphatidic acid synthase</fullName>
        <shortName evidence="10">LPA synthase</shortName>
    </alternativeName>
</protein>
<evidence type="ECO:0000256" key="2">
    <source>
        <dbReference type="ARBA" id="ARBA00022516"/>
    </source>
</evidence>
<keyword evidence="5 10" id="KW-1133">Transmembrane helix</keyword>
<evidence type="ECO:0000256" key="7">
    <source>
        <dbReference type="ARBA" id="ARBA00023136"/>
    </source>
</evidence>
<dbReference type="SMART" id="SM01207">
    <property type="entry name" value="G3P_acyltransf"/>
    <property type="match status" value="1"/>
</dbReference>
<dbReference type="GO" id="GO:0043772">
    <property type="term" value="F:acyl-phosphate glycerol-3-phosphate acyltransferase activity"/>
    <property type="evidence" value="ECO:0007669"/>
    <property type="project" value="UniProtKB-UniRule"/>
</dbReference>
<dbReference type="AlphaFoldDB" id="A0A5A8F5I2"/>
<dbReference type="PANTHER" id="PTHR30309">
    <property type="entry name" value="INNER MEMBRANE PROTEIN YGIH"/>
    <property type="match status" value="1"/>
</dbReference>
<evidence type="ECO:0000256" key="6">
    <source>
        <dbReference type="ARBA" id="ARBA00023098"/>
    </source>
</evidence>
<dbReference type="NCBIfam" id="TIGR00023">
    <property type="entry name" value="glycerol-3-phosphate 1-O-acyltransferase PlsY"/>
    <property type="match status" value="1"/>
</dbReference>
<dbReference type="RefSeq" id="WP_149265138.1">
    <property type="nucleotide sequence ID" value="NZ_VFJB01000001.1"/>
</dbReference>
<sequence>MKFWFPVIAYFIGAIPTAYVIVKILKGIDIRTVGSGNVGATNAGRVLGFKGFLVVFIIDMLKGFIPVYLAKSYFGDSIFLYLVAFAAIIGHIFTVFLNFKGGKGVATGVGVYIALTPINVFYVFLVFMITVGLFKMVSLGSIVSVITLTVLVWINEQSLYLKVFTLALALFIIIKHRENIKRILNGTEKKIGEKVNL</sequence>
<comment type="similarity">
    <text evidence="10">Belongs to the PlsY family.</text>
</comment>
<keyword evidence="2 10" id="KW-0444">Lipid biosynthesis</keyword>
<dbReference type="EMBL" id="VFJB01000001">
    <property type="protein sequence ID" value="KAA0259317.1"/>
    <property type="molecule type" value="Genomic_DNA"/>
</dbReference>
<comment type="caution">
    <text evidence="11">The sequence shown here is derived from an EMBL/GenBank/DDBJ whole genome shotgun (WGS) entry which is preliminary data.</text>
</comment>
<keyword evidence="4 10" id="KW-0812">Transmembrane</keyword>